<accession>A0A143PIV2</accession>
<evidence type="ECO:0000259" key="1">
    <source>
        <dbReference type="Pfam" id="PF13683"/>
    </source>
</evidence>
<gene>
    <name evidence="2" type="ORF">LuPra_01713</name>
</gene>
<protein>
    <recommendedName>
        <fullName evidence="1">Integrase catalytic domain-containing protein</fullName>
    </recommendedName>
</protein>
<evidence type="ECO:0000313" key="3">
    <source>
        <dbReference type="Proteomes" id="UP000076079"/>
    </source>
</evidence>
<reference evidence="2 3" key="1">
    <citation type="journal article" date="2016" name="Genome Announc.">
        <title>First Complete Genome Sequence of a Subdivision 6 Acidobacterium Strain.</title>
        <authorList>
            <person name="Huang S."/>
            <person name="Vieira S."/>
            <person name="Bunk B."/>
            <person name="Riedel T."/>
            <person name="Sproer C."/>
            <person name="Overmann J."/>
        </authorList>
    </citation>
    <scope>NUCLEOTIDE SEQUENCE [LARGE SCALE GENOMIC DNA]</scope>
    <source>
        <strain evidence="3">DSM 100886 HEG_-6_39</strain>
    </source>
</reference>
<sequence length="174" mass="18982">MADVFATGNSVRVLLAASQGATPSESTPLVLAYAGVENVNAQIDALLATGVLRRRMAMTELKVSNSMIEAWWRSLKHHWLFLHALDSVATVRRLAAFYVDEHNRVLPHSAFHGQTPDEMYFGTGQGVPAELATRAEAARRARLQANRSVNCDACPALTVAVRTRDSRPTSRALA</sequence>
<dbReference type="SUPFAM" id="SSF53098">
    <property type="entry name" value="Ribonuclease H-like"/>
    <property type="match status" value="1"/>
</dbReference>
<dbReference type="GO" id="GO:0015074">
    <property type="term" value="P:DNA integration"/>
    <property type="evidence" value="ECO:0007669"/>
    <property type="project" value="InterPro"/>
</dbReference>
<feature type="domain" description="Integrase catalytic" evidence="1">
    <location>
        <begin position="64"/>
        <end position="116"/>
    </location>
</feature>
<dbReference type="Pfam" id="PF13683">
    <property type="entry name" value="rve_3"/>
    <property type="match status" value="1"/>
</dbReference>
<dbReference type="AlphaFoldDB" id="A0A143PIV2"/>
<proteinExistence type="predicted"/>
<dbReference type="EMBL" id="CP015136">
    <property type="protein sequence ID" value="AMY08512.1"/>
    <property type="molecule type" value="Genomic_DNA"/>
</dbReference>
<dbReference type="Proteomes" id="UP000076079">
    <property type="component" value="Chromosome"/>
</dbReference>
<reference evidence="3" key="2">
    <citation type="submission" date="2016-04" db="EMBL/GenBank/DDBJ databases">
        <title>First Complete Genome Sequence of a Subdivision 6 Acidobacterium.</title>
        <authorList>
            <person name="Huang S."/>
            <person name="Vieira S."/>
            <person name="Bunk B."/>
            <person name="Riedel T."/>
            <person name="Sproeer C."/>
            <person name="Overmann J."/>
        </authorList>
    </citation>
    <scope>NUCLEOTIDE SEQUENCE [LARGE SCALE GENOMIC DNA]</scope>
    <source>
        <strain evidence="3">DSM 100886 HEG_-6_39</strain>
    </source>
</reference>
<dbReference type="KEGG" id="abac:LuPra_01713"/>
<dbReference type="InterPro" id="IPR001584">
    <property type="entry name" value="Integrase_cat-core"/>
</dbReference>
<name>A0A143PIV2_LUTPR</name>
<keyword evidence="3" id="KW-1185">Reference proteome</keyword>
<evidence type="ECO:0000313" key="2">
    <source>
        <dbReference type="EMBL" id="AMY08512.1"/>
    </source>
</evidence>
<dbReference type="InterPro" id="IPR012337">
    <property type="entry name" value="RNaseH-like_sf"/>
</dbReference>
<organism evidence="2 3">
    <name type="scientific">Luteitalea pratensis</name>
    <dbReference type="NCBI Taxonomy" id="1855912"/>
    <lineage>
        <taxon>Bacteria</taxon>
        <taxon>Pseudomonadati</taxon>
        <taxon>Acidobacteriota</taxon>
        <taxon>Vicinamibacteria</taxon>
        <taxon>Vicinamibacterales</taxon>
        <taxon>Vicinamibacteraceae</taxon>
        <taxon>Luteitalea</taxon>
    </lineage>
</organism>